<keyword evidence="7 12" id="KW-0406">Ion transport</keyword>
<evidence type="ECO:0000256" key="3">
    <source>
        <dbReference type="ARBA" id="ARBA00022547"/>
    </source>
</evidence>
<dbReference type="InterPro" id="IPR005864">
    <property type="entry name" value="ATP_synth_F0_bsu_bac"/>
</dbReference>
<evidence type="ECO:0000256" key="9">
    <source>
        <dbReference type="ARBA" id="ARBA00023310"/>
    </source>
</evidence>
<evidence type="ECO:0000256" key="6">
    <source>
        <dbReference type="ARBA" id="ARBA00022989"/>
    </source>
</evidence>
<evidence type="ECO:0000256" key="10">
    <source>
        <dbReference type="ARBA" id="ARBA00025198"/>
    </source>
</evidence>
<dbReference type="InterPro" id="IPR050059">
    <property type="entry name" value="ATP_synthase_B_chain"/>
</dbReference>
<dbReference type="GO" id="GO:0046933">
    <property type="term" value="F:proton-transporting ATP synthase activity, rotational mechanism"/>
    <property type="evidence" value="ECO:0007669"/>
    <property type="project" value="UniProtKB-UniRule"/>
</dbReference>
<organism evidence="15 16">
    <name type="scientific">Roseburia zhanii</name>
    <dbReference type="NCBI Taxonomy" id="2763064"/>
    <lineage>
        <taxon>Bacteria</taxon>
        <taxon>Bacillati</taxon>
        <taxon>Bacillota</taxon>
        <taxon>Clostridia</taxon>
        <taxon>Lachnospirales</taxon>
        <taxon>Lachnospiraceae</taxon>
        <taxon>Roseburia</taxon>
    </lineage>
</organism>
<keyword evidence="3 12" id="KW-0138">CF(0)</keyword>
<comment type="function">
    <text evidence="10 12">F(1)F(0) ATP synthase produces ATP from ADP in the presence of a proton or sodium gradient. F-type ATPases consist of two structural domains, F(1) containing the extramembraneous catalytic core and F(0) containing the membrane proton channel, linked together by a central stalk and a peripheral stalk. During catalysis, ATP synthesis in the catalytic domain of F(1) is coupled via a rotary mechanism of the central stalk subunits to proton translocation.</text>
</comment>
<evidence type="ECO:0000256" key="12">
    <source>
        <dbReference type="HAMAP-Rule" id="MF_01398"/>
    </source>
</evidence>
<evidence type="ECO:0000256" key="7">
    <source>
        <dbReference type="ARBA" id="ARBA00023065"/>
    </source>
</evidence>
<sequence length="171" mass="19208">MDRLFGLDMQLLMDALQFAASVLVLFALGSYLLFNPVRKLLKDRQDGIKKDIDDAAADKESAKELKDLYEGKLKEVDKEAEQILSEARQKALKNEARIIDEAKEEAARIIKRANEEAVLEKKRAMDEVKQEMITIASMMAAKAVAASIDTTIQDTLVEETLKEMGDSTWQS</sequence>
<dbReference type="GO" id="GO:0005886">
    <property type="term" value="C:plasma membrane"/>
    <property type="evidence" value="ECO:0007669"/>
    <property type="project" value="UniProtKB-SubCell"/>
</dbReference>
<keyword evidence="9 12" id="KW-0066">ATP synthesis</keyword>
<feature type="coiled-coil region" evidence="14">
    <location>
        <begin position="59"/>
        <end position="123"/>
    </location>
</feature>
<evidence type="ECO:0000256" key="1">
    <source>
        <dbReference type="ARBA" id="ARBA00005513"/>
    </source>
</evidence>
<dbReference type="HAMAP" id="MF_01398">
    <property type="entry name" value="ATP_synth_b_bprime"/>
    <property type="match status" value="1"/>
</dbReference>
<dbReference type="InterPro" id="IPR028987">
    <property type="entry name" value="ATP_synth_B-like_membr_sf"/>
</dbReference>
<keyword evidence="14" id="KW-0175">Coiled coil</keyword>
<evidence type="ECO:0000256" key="4">
    <source>
        <dbReference type="ARBA" id="ARBA00022692"/>
    </source>
</evidence>
<dbReference type="EMBL" id="JACOPH010000004">
    <property type="protein sequence ID" value="MBC5713871.1"/>
    <property type="molecule type" value="Genomic_DNA"/>
</dbReference>
<comment type="subcellular location">
    <subcellularLocation>
        <location evidence="12">Cell membrane</location>
        <topology evidence="12">Single-pass membrane protein</topology>
    </subcellularLocation>
    <subcellularLocation>
        <location evidence="11">Endomembrane system</location>
        <topology evidence="11">Single-pass membrane protein</topology>
    </subcellularLocation>
</comment>
<dbReference type="GO" id="GO:0012505">
    <property type="term" value="C:endomembrane system"/>
    <property type="evidence" value="ECO:0007669"/>
    <property type="project" value="UniProtKB-SubCell"/>
</dbReference>
<dbReference type="GO" id="GO:0046961">
    <property type="term" value="F:proton-transporting ATPase activity, rotational mechanism"/>
    <property type="evidence" value="ECO:0007669"/>
    <property type="project" value="TreeGrafter"/>
</dbReference>
<keyword evidence="16" id="KW-1185">Reference proteome</keyword>
<keyword evidence="5 12" id="KW-0375">Hydrogen ion transport</keyword>
<keyword evidence="4 12" id="KW-0812">Transmembrane</keyword>
<name>A0A923RSN9_9FIRM</name>
<dbReference type="RefSeq" id="WP_178051371.1">
    <property type="nucleotide sequence ID" value="NZ_JACOPH010000004.1"/>
</dbReference>
<evidence type="ECO:0000256" key="8">
    <source>
        <dbReference type="ARBA" id="ARBA00023136"/>
    </source>
</evidence>
<dbReference type="Pfam" id="PF00430">
    <property type="entry name" value="ATP-synt_B"/>
    <property type="match status" value="1"/>
</dbReference>
<feature type="transmembrane region" description="Helical" evidence="12">
    <location>
        <begin position="15"/>
        <end position="34"/>
    </location>
</feature>
<evidence type="ECO:0000256" key="14">
    <source>
        <dbReference type="SAM" id="Coils"/>
    </source>
</evidence>
<proteinExistence type="inferred from homology"/>
<dbReference type="Proteomes" id="UP000606720">
    <property type="component" value="Unassembled WGS sequence"/>
</dbReference>
<evidence type="ECO:0000256" key="5">
    <source>
        <dbReference type="ARBA" id="ARBA00022781"/>
    </source>
</evidence>
<gene>
    <name evidence="12 15" type="primary">atpF</name>
    <name evidence="15" type="ORF">H8S17_06530</name>
</gene>
<evidence type="ECO:0000256" key="2">
    <source>
        <dbReference type="ARBA" id="ARBA00022448"/>
    </source>
</evidence>
<comment type="caution">
    <text evidence="15">The sequence shown here is derived from an EMBL/GenBank/DDBJ whole genome shotgun (WGS) entry which is preliminary data.</text>
</comment>
<evidence type="ECO:0000313" key="15">
    <source>
        <dbReference type="EMBL" id="MBC5713871.1"/>
    </source>
</evidence>
<protein>
    <recommendedName>
        <fullName evidence="12">ATP synthase subunit b</fullName>
    </recommendedName>
    <alternativeName>
        <fullName evidence="12">ATP synthase F(0) sector subunit b</fullName>
    </alternativeName>
    <alternativeName>
        <fullName evidence="12">ATPase subunit I</fullName>
    </alternativeName>
    <alternativeName>
        <fullName evidence="12">F-type ATPase subunit b</fullName>
        <shortName evidence="12">F-ATPase subunit b</shortName>
    </alternativeName>
</protein>
<dbReference type="AlphaFoldDB" id="A0A923RSN9"/>
<evidence type="ECO:0000313" key="16">
    <source>
        <dbReference type="Proteomes" id="UP000606720"/>
    </source>
</evidence>
<comment type="subunit">
    <text evidence="12">F-type ATPases have 2 components, F(1) - the catalytic core - and F(0) - the membrane proton channel. F(1) has five subunits: alpha(3), beta(3), gamma(1), delta(1), epsilon(1). F(0) has three main subunits: a(1), b(2) and c(10-14). The alpha and beta chains form an alternating ring which encloses part of the gamma chain. F(1) is attached to F(0) by a central stalk formed by the gamma and epsilon chains, while a peripheral stalk is formed by the delta and b chains.</text>
</comment>
<dbReference type="CDD" id="cd06503">
    <property type="entry name" value="ATP-synt_Fo_b"/>
    <property type="match status" value="1"/>
</dbReference>
<reference evidence="15" key="1">
    <citation type="submission" date="2020-08" db="EMBL/GenBank/DDBJ databases">
        <title>Genome public.</title>
        <authorList>
            <person name="Liu C."/>
            <person name="Sun Q."/>
        </authorList>
    </citation>
    <scope>NUCLEOTIDE SEQUENCE</scope>
    <source>
        <strain evidence="15">BX1005</strain>
    </source>
</reference>
<keyword evidence="6 12" id="KW-1133">Transmembrane helix</keyword>
<accession>A0A923RSN9</accession>
<keyword evidence="8 12" id="KW-0472">Membrane</keyword>
<comment type="function">
    <text evidence="12">Component of the F(0) channel, it forms part of the peripheral stalk, linking F(1) to F(0).</text>
</comment>
<keyword evidence="2 12" id="KW-0813">Transport</keyword>
<dbReference type="InterPro" id="IPR002146">
    <property type="entry name" value="ATP_synth_b/b'su_bac/chlpt"/>
</dbReference>
<comment type="similarity">
    <text evidence="1 12 13">Belongs to the ATPase B chain family.</text>
</comment>
<dbReference type="NCBIfam" id="TIGR01144">
    <property type="entry name" value="ATP_synt_b"/>
    <property type="match status" value="1"/>
</dbReference>
<dbReference type="PANTHER" id="PTHR33445">
    <property type="entry name" value="ATP SYNTHASE SUBUNIT B', CHLOROPLASTIC"/>
    <property type="match status" value="1"/>
</dbReference>
<keyword evidence="12" id="KW-1003">Cell membrane</keyword>
<dbReference type="SUPFAM" id="SSF81573">
    <property type="entry name" value="F1F0 ATP synthase subunit B, membrane domain"/>
    <property type="match status" value="1"/>
</dbReference>
<evidence type="ECO:0000256" key="11">
    <source>
        <dbReference type="ARBA" id="ARBA00037847"/>
    </source>
</evidence>
<evidence type="ECO:0000256" key="13">
    <source>
        <dbReference type="RuleBase" id="RU003848"/>
    </source>
</evidence>
<dbReference type="PANTHER" id="PTHR33445:SF2">
    <property type="entry name" value="ATP SYNTHASE SUBUNIT B', CHLOROPLASTIC"/>
    <property type="match status" value="1"/>
</dbReference>
<dbReference type="GO" id="GO:0045259">
    <property type="term" value="C:proton-transporting ATP synthase complex"/>
    <property type="evidence" value="ECO:0007669"/>
    <property type="project" value="UniProtKB-KW"/>
</dbReference>